<name>A0ABT3KBH8_9GAMM</name>
<proteinExistence type="inferred from homology"/>
<keyword evidence="4" id="KW-1185">Reference proteome</keyword>
<dbReference type="InterPro" id="IPR005545">
    <property type="entry name" value="YCII"/>
</dbReference>
<comment type="caution">
    <text evidence="3">The sequence shown here is derived from an EMBL/GenBank/DDBJ whole genome shotgun (WGS) entry which is preliminary data.</text>
</comment>
<accession>A0ABT3KBH8</accession>
<organism evidence="3 4">
    <name type="scientific">Marinomonas rhodophyticola</name>
    <dbReference type="NCBI Taxonomy" id="2992803"/>
    <lineage>
        <taxon>Bacteria</taxon>
        <taxon>Pseudomonadati</taxon>
        <taxon>Pseudomonadota</taxon>
        <taxon>Gammaproteobacteria</taxon>
        <taxon>Oceanospirillales</taxon>
        <taxon>Oceanospirillaceae</taxon>
        <taxon>Marinomonas</taxon>
    </lineage>
</organism>
<evidence type="ECO:0000256" key="1">
    <source>
        <dbReference type="ARBA" id="ARBA00007689"/>
    </source>
</evidence>
<evidence type="ECO:0000259" key="2">
    <source>
        <dbReference type="Pfam" id="PF03795"/>
    </source>
</evidence>
<dbReference type="InterPro" id="IPR011008">
    <property type="entry name" value="Dimeric_a/b-barrel"/>
</dbReference>
<gene>
    <name evidence="3" type="ORF">ONZ52_02165</name>
</gene>
<dbReference type="SUPFAM" id="SSF54909">
    <property type="entry name" value="Dimeric alpha+beta barrel"/>
    <property type="match status" value="1"/>
</dbReference>
<sequence>MQFVVTAFDYEDALERRLEHREAHLSGLRAMAKQGTFISGGAMVNEEGKMIGSNVHVAFPDLAALQAWLDSDPFTVHKVWETTTIHEIKLLAID</sequence>
<protein>
    <submittedName>
        <fullName evidence="3">YciI family protein</fullName>
    </submittedName>
</protein>
<dbReference type="Proteomes" id="UP001431181">
    <property type="component" value="Unassembled WGS sequence"/>
</dbReference>
<dbReference type="EMBL" id="JAPEUL010000004">
    <property type="protein sequence ID" value="MCW4627888.1"/>
    <property type="molecule type" value="Genomic_DNA"/>
</dbReference>
<dbReference type="InterPro" id="IPR051807">
    <property type="entry name" value="Sec-metab_biosynth-assoc"/>
</dbReference>
<dbReference type="RefSeq" id="WP_265216990.1">
    <property type="nucleotide sequence ID" value="NZ_JAPEUL010000004.1"/>
</dbReference>
<feature type="domain" description="YCII-related" evidence="2">
    <location>
        <begin position="1"/>
        <end position="88"/>
    </location>
</feature>
<dbReference type="Gene3D" id="3.30.70.1060">
    <property type="entry name" value="Dimeric alpha+beta barrel"/>
    <property type="match status" value="1"/>
</dbReference>
<reference evidence="3" key="1">
    <citation type="submission" date="2022-11" db="EMBL/GenBank/DDBJ databases">
        <title>Marinomonas sp. nov., isolated from marine algae.</title>
        <authorList>
            <person name="Choi D.G."/>
            <person name="Kim J.M."/>
            <person name="Lee J.K."/>
            <person name="Baek J.H."/>
            <person name="Jeon C.O."/>
        </authorList>
    </citation>
    <scope>NUCLEOTIDE SEQUENCE</scope>
    <source>
        <strain evidence="3">KJ51-3</strain>
    </source>
</reference>
<dbReference type="PANTHER" id="PTHR33606">
    <property type="entry name" value="PROTEIN YCII"/>
    <property type="match status" value="1"/>
</dbReference>
<dbReference type="PANTHER" id="PTHR33606:SF3">
    <property type="entry name" value="PROTEIN YCII"/>
    <property type="match status" value="1"/>
</dbReference>
<comment type="similarity">
    <text evidence="1">Belongs to the YciI family.</text>
</comment>
<dbReference type="Pfam" id="PF03795">
    <property type="entry name" value="YCII"/>
    <property type="match status" value="1"/>
</dbReference>
<evidence type="ECO:0000313" key="3">
    <source>
        <dbReference type="EMBL" id="MCW4627888.1"/>
    </source>
</evidence>
<evidence type="ECO:0000313" key="4">
    <source>
        <dbReference type="Proteomes" id="UP001431181"/>
    </source>
</evidence>